<dbReference type="Pfam" id="PF00021">
    <property type="entry name" value="UPAR_LY6"/>
    <property type="match status" value="1"/>
</dbReference>
<evidence type="ECO:0000256" key="5">
    <source>
        <dbReference type="ARBA" id="ARBA00022729"/>
    </source>
</evidence>
<feature type="signal peptide" evidence="8">
    <location>
        <begin position="1"/>
        <end position="18"/>
    </location>
</feature>
<feature type="chain" id="PRO_5043519691" description="UPAR/Ly6 domain-containing protein" evidence="8">
    <location>
        <begin position="19"/>
        <end position="207"/>
    </location>
</feature>
<organism evidence="10 11">
    <name type="scientific">Zoarces viviparus</name>
    <name type="common">Viviparous eelpout</name>
    <name type="synonym">Blennius viviparus</name>
    <dbReference type="NCBI Taxonomy" id="48416"/>
    <lineage>
        <taxon>Eukaryota</taxon>
        <taxon>Metazoa</taxon>
        <taxon>Chordata</taxon>
        <taxon>Craniata</taxon>
        <taxon>Vertebrata</taxon>
        <taxon>Euteleostomi</taxon>
        <taxon>Actinopterygii</taxon>
        <taxon>Neopterygii</taxon>
        <taxon>Teleostei</taxon>
        <taxon>Neoteleostei</taxon>
        <taxon>Acanthomorphata</taxon>
        <taxon>Eupercaria</taxon>
        <taxon>Perciformes</taxon>
        <taxon>Cottioidei</taxon>
        <taxon>Zoarcales</taxon>
        <taxon>Zoarcidae</taxon>
        <taxon>Zoarcinae</taxon>
        <taxon>Zoarces</taxon>
    </lineage>
</organism>
<dbReference type="PANTHER" id="PTHR20914">
    <property type="entry name" value="LY6/PLAUR DOMAIN-CONTAINING PROTEIN 8"/>
    <property type="match status" value="1"/>
</dbReference>
<feature type="domain" description="UPAR/Ly6" evidence="9">
    <location>
        <begin position="115"/>
        <end position="198"/>
    </location>
</feature>
<dbReference type="SMART" id="SM00134">
    <property type="entry name" value="LU"/>
    <property type="match status" value="2"/>
</dbReference>
<dbReference type="Proteomes" id="UP001488805">
    <property type="component" value="Unassembled WGS sequence"/>
</dbReference>
<dbReference type="InterPro" id="IPR016054">
    <property type="entry name" value="LY6_UPA_recep-like"/>
</dbReference>
<dbReference type="SUPFAM" id="SSF57302">
    <property type="entry name" value="Snake toxin-like"/>
    <property type="match status" value="2"/>
</dbReference>
<evidence type="ECO:0000256" key="2">
    <source>
        <dbReference type="ARBA" id="ARBA00004613"/>
    </source>
</evidence>
<dbReference type="PANTHER" id="PTHR20914:SF26">
    <property type="entry name" value="PHOSPHOLIPASE A2 INHIBITOR CNF-LIKE"/>
    <property type="match status" value="1"/>
</dbReference>
<gene>
    <name evidence="10" type="ORF">VZT92_027120</name>
</gene>
<evidence type="ECO:0000256" key="7">
    <source>
        <dbReference type="ARBA" id="ARBA00023180"/>
    </source>
</evidence>
<dbReference type="InterPro" id="IPR045860">
    <property type="entry name" value="Snake_toxin-like_sf"/>
</dbReference>
<dbReference type="PROSITE" id="PS00983">
    <property type="entry name" value="LY6_UPAR"/>
    <property type="match status" value="1"/>
</dbReference>
<dbReference type="InterPro" id="IPR035076">
    <property type="entry name" value="Toxin/TOLIP"/>
</dbReference>
<evidence type="ECO:0000259" key="9">
    <source>
        <dbReference type="SMART" id="SM00134"/>
    </source>
</evidence>
<evidence type="ECO:0000313" key="11">
    <source>
        <dbReference type="Proteomes" id="UP001488805"/>
    </source>
</evidence>
<comment type="subcellular location">
    <subcellularLocation>
        <location evidence="1">Cell membrane</location>
    </subcellularLocation>
    <subcellularLocation>
        <location evidence="2">Secreted</location>
    </subcellularLocation>
</comment>
<evidence type="ECO:0000256" key="1">
    <source>
        <dbReference type="ARBA" id="ARBA00004236"/>
    </source>
</evidence>
<dbReference type="EMBL" id="JBCEZU010000597">
    <property type="protein sequence ID" value="KAK9513601.1"/>
    <property type="molecule type" value="Genomic_DNA"/>
</dbReference>
<protein>
    <recommendedName>
        <fullName evidence="9">UPAR/Ly6 domain-containing protein</fullName>
    </recommendedName>
</protein>
<reference evidence="10 11" key="1">
    <citation type="journal article" date="2024" name="Genome Biol. Evol.">
        <title>Chromosome-level genome assembly of the viviparous eelpout Zoarces viviparus.</title>
        <authorList>
            <person name="Fuhrmann N."/>
            <person name="Brasseur M.V."/>
            <person name="Bakowski C.E."/>
            <person name="Podsiadlowski L."/>
            <person name="Prost S."/>
            <person name="Krehenwinkel H."/>
            <person name="Mayer C."/>
        </authorList>
    </citation>
    <scope>NUCLEOTIDE SEQUENCE [LARGE SCALE GENOMIC DNA]</scope>
    <source>
        <strain evidence="10">NO-MEL_2022_Ind0_liver</strain>
    </source>
</reference>
<evidence type="ECO:0000313" key="10">
    <source>
        <dbReference type="EMBL" id="KAK9513601.1"/>
    </source>
</evidence>
<name>A0AAW1DTI8_ZOAVI</name>
<dbReference type="InterPro" id="IPR050918">
    <property type="entry name" value="CNF-like_PLA2_Inhibitor"/>
</dbReference>
<keyword evidence="5 8" id="KW-0732">Signal</keyword>
<keyword evidence="11" id="KW-1185">Reference proteome</keyword>
<dbReference type="AlphaFoldDB" id="A0AAW1DTI8"/>
<keyword evidence="7" id="KW-0325">Glycoprotein</keyword>
<accession>A0AAW1DTI8</accession>
<proteinExistence type="predicted"/>
<evidence type="ECO:0000256" key="3">
    <source>
        <dbReference type="ARBA" id="ARBA00022475"/>
    </source>
</evidence>
<comment type="caution">
    <text evidence="10">The sequence shown here is derived from an EMBL/GenBank/DDBJ whole genome shotgun (WGS) entry which is preliminary data.</text>
</comment>
<sequence length="207" mass="21304">MHLLTLICGIVLLSKAHTLRCYECLPGASGTCQDKAIECPLSGQQCAARRLTSYAGGSKLAEVNTKSCTLAQECVDGSINFGISKTVISSKCCNSELCNNQFAPVPSKSIPNGKKCFQCNGKDCTGTLNCEGTEDHCISTKVTTGGESITLKGCASKLVCSHESTTMAGAAGAELSCCQGNYCNSASSTSAGLLLLVAPLVSLVALS</sequence>
<evidence type="ECO:0000256" key="6">
    <source>
        <dbReference type="ARBA" id="ARBA00023136"/>
    </source>
</evidence>
<keyword evidence="3" id="KW-1003">Cell membrane</keyword>
<dbReference type="InterPro" id="IPR018363">
    <property type="entry name" value="CD59_antigen_CS"/>
</dbReference>
<keyword evidence="4" id="KW-0964">Secreted</keyword>
<feature type="domain" description="UPAR/Ly6" evidence="9">
    <location>
        <begin position="19"/>
        <end position="111"/>
    </location>
</feature>
<evidence type="ECO:0000256" key="4">
    <source>
        <dbReference type="ARBA" id="ARBA00022525"/>
    </source>
</evidence>
<evidence type="ECO:0000256" key="8">
    <source>
        <dbReference type="SAM" id="SignalP"/>
    </source>
</evidence>
<dbReference type="GO" id="GO:0005576">
    <property type="term" value="C:extracellular region"/>
    <property type="evidence" value="ECO:0007669"/>
    <property type="project" value="UniProtKB-SubCell"/>
</dbReference>
<dbReference type="Gene3D" id="2.10.60.10">
    <property type="entry name" value="CD59"/>
    <property type="match status" value="2"/>
</dbReference>
<dbReference type="GO" id="GO:0005886">
    <property type="term" value="C:plasma membrane"/>
    <property type="evidence" value="ECO:0007669"/>
    <property type="project" value="UniProtKB-SubCell"/>
</dbReference>
<dbReference type="Pfam" id="PF00087">
    <property type="entry name" value="Toxin_TOLIP"/>
    <property type="match status" value="1"/>
</dbReference>
<keyword evidence="6" id="KW-0472">Membrane</keyword>